<dbReference type="RefSeq" id="WP_193666664.1">
    <property type="nucleotide sequence ID" value="NZ_CP060035.1"/>
</dbReference>
<keyword evidence="1 3" id="KW-0808">Transferase</keyword>
<dbReference type="GO" id="GO:0009103">
    <property type="term" value="P:lipopolysaccharide biosynthetic process"/>
    <property type="evidence" value="ECO:0007669"/>
    <property type="project" value="TreeGrafter"/>
</dbReference>
<evidence type="ECO:0000259" key="2">
    <source>
        <dbReference type="Pfam" id="PF00534"/>
    </source>
</evidence>
<sequence length="1715" mass="190592">MTAMNGKIGQWAKPRLSVHIVISDTGWILERLAKEIADRLPYVTYGRDTDPTASIQYYITYGCRGGRISPIEIALFTHREEDAATAARFDAAALEVDHAIAMSRATLKLIDALGVSQSSCIMPGVDIDAFRPKIKIAVVGRTYHTGRKGEALVRAVMDVPDIEWHFTGEGWPGMAEHIDEVDLPAFYQSMDYILVPALNEGGPMSVLEALASGVEVIASDVGWVSDFPHIPFKNGDAASLRTVLMRLRDERMKLRASVEHVTWDRWASEHDKLFCTLFQQIASPSLYRSGGKPSKTYGVSLVTHGFEDTTLGGPSRRVPATAQALRSLSVAATALHDRIMPSTDIVHGFNIWHPKTALRVAREAKRLNKPLVFSPIFLDLSEAPLWQADIFRAFRRAESGGEAETMVRHYAQIHRERSTLHPSADPEPGYRDMATEIAELADALIYLSESERNAFKNLVGDVGTSEYLVRNPVDATHFQNAPRDLFREAYGLQDYVVCVARVEPRKNQLMLVNALRDSDLPIVLIGHEAHPEYADLIRRFGGPGVVMIDRLEPNSDMLRSAIAGARVFVLPSWAEGAPLTALEAAATGANMVLSDRSGECEYIGDRARYCDPSCSDSLRDAVREAWDEPITPAQALDLANHVKEQFSWEKHVQQTRAVYDEVLHRFAEIRTKEGNKGGIFAAKTGHGDIILDVTTWANNANMLSGIVRVERSIGAELIKRMDLSVRFVFYHSNEIGFIEIPREVIIKDILNAYMVRLMSQKLKKKNAIIFSDNSNIISVGSSWMLNSDYAMELAHFARGHKLTLTVLMHDMTPALFPHWYEGNYGERWERNCAIILEHTNRLLVYSESTRRDVSAFAEKYDITMPTVAKIRLADEVGTFESKSTPEGMRAQEFFRSRPFVLSVGGIHLRKNYGLLYDVWLILRERMGDACPHLVIVGGVSWNGAETARVMRDDPKVNSHIHILDNIDDSSLDWLYDKALMTAYPSLYEGWGLPVGESLAHGKICLSSNRSSMKEIAPDLTDLIDPFDRIRWASMIQHYSTSSTSRATREAEIRENFTVTSWSETTDHIVEALAAEMKVRAATVYNLGDVALVGNHGEGASYLPSGWYGSEVWGRWAKSTIGTIELRFAHVPDEDVVLTVLAKVLKPSHERLRYEVRANDRVVGLWEFPPVAVGEETADLLINRVVIPQEIINKDDCLVIEMIGDHAFAVREVFHSFEDARRLGIGLSAFMVERRSQAGDAAILFSTREDIRAALQVEPSVDLPRRLTETIHRPSVTPDERIHDFRPFCRIGSPYGGDGVHAQNNCLNLAFGVARLRFDRPVRMQFVIDAPHASPGHPMTITLFVNDHCVSAIELQDDIPTVVDVEIPTTLLTESDPLYVSLFEAGGKKAGKSDFFVSMMSFSQDMLLPSQKWPLMTPGQFLRPGSDPDRQRLPDQMLCGGWHNPDGAGIWSLADAGRICFSVDPDIVRDGVLLLDLSRMGSDRQDDSITILANGGAKIAEAKMPGGTALQHRILVPLDAAANSRGEVDIRLIPNNPNWPSRSEAHPDYRRFGVQLLGLELRTFDGAGGKLLMLDGWHDWEPDGRWSAASSVTFAFRTRDVAQAPVIHAEVLPGSYGDVGVSLHYAVNDEASLEVQVIPGENQEILLPLIDFVEPGIHRVSLSGIEPVSPMSLGLNEDPRPLGIRLNSVSFGAAREIMDNGWEGNLSEMGPAEEVS</sequence>
<dbReference type="Pfam" id="PF13692">
    <property type="entry name" value="Glyco_trans_1_4"/>
    <property type="match status" value="2"/>
</dbReference>
<dbReference type="EMBL" id="CP060035">
    <property type="protein sequence ID" value="QOT70724.1"/>
    <property type="molecule type" value="Genomic_DNA"/>
</dbReference>
<dbReference type="InterPro" id="IPR001296">
    <property type="entry name" value="Glyco_trans_1"/>
</dbReference>
<dbReference type="SUPFAM" id="SSF53756">
    <property type="entry name" value="UDP-Glycosyltransferase/glycogen phosphorylase"/>
    <property type="match status" value="3"/>
</dbReference>
<accession>A0A7M2GDE2</accession>
<dbReference type="PANTHER" id="PTHR46401:SF2">
    <property type="entry name" value="GLYCOSYLTRANSFERASE WBBK-RELATED"/>
    <property type="match status" value="1"/>
</dbReference>
<evidence type="ECO:0000256" key="1">
    <source>
        <dbReference type="ARBA" id="ARBA00022679"/>
    </source>
</evidence>
<feature type="domain" description="Glycosyl transferase family 1" evidence="2">
    <location>
        <begin position="891"/>
        <end position="1019"/>
    </location>
</feature>
<organism evidence="3 4">
    <name type="scientific">Sphingobium fuliginis (strain ATCC 27551)</name>
    <dbReference type="NCBI Taxonomy" id="336203"/>
    <lineage>
        <taxon>Bacteria</taxon>
        <taxon>Pseudomonadati</taxon>
        <taxon>Pseudomonadota</taxon>
        <taxon>Alphaproteobacteria</taxon>
        <taxon>Sphingomonadales</taxon>
        <taxon>Sphingomonadaceae</taxon>
        <taxon>Sphingobium</taxon>
    </lineage>
</organism>
<dbReference type="CDD" id="cd03809">
    <property type="entry name" value="GT4_MtfB-like"/>
    <property type="match status" value="1"/>
</dbReference>
<dbReference type="Gene3D" id="3.40.50.2000">
    <property type="entry name" value="Glycogen Phosphorylase B"/>
    <property type="match status" value="3"/>
</dbReference>
<name>A0A7M2GDE2_SPHSA</name>
<gene>
    <name evidence="3" type="ORF">H5V43_11375</name>
</gene>
<reference evidence="4" key="1">
    <citation type="submission" date="2020-08" db="EMBL/GenBank/DDBJ databases">
        <title>Complete genome sequence of Sphingobium barthaii strain KK22, a high-molecular-weight polycyclic aromatic hydrocarbon-degrading soil bacterium.</title>
        <authorList>
            <person name="Mori J.F."/>
            <person name="Kanaly R.A."/>
        </authorList>
    </citation>
    <scope>NUCLEOTIDE SEQUENCE [LARGE SCALE GENOMIC DNA]</scope>
    <source>
        <strain evidence="4">KK22</strain>
    </source>
</reference>
<dbReference type="KEGG" id="sbar:H5V43_11375"/>
<dbReference type="CDD" id="cd03801">
    <property type="entry name" value="GT4_PimA-like"/>
    <property type="match status" value="1"/>
</dbReference>
<dbReference type="Pfam" id="PF00534">
    <property type="entry name" value="Glycos_transf_1"/>
    <property type="match status" value="1"/>
</dbReference>
<evidence type="ECO:0000313" key="3">
    <source>
        <dbReference type="EMBL" id="QOT70724.1"/>
    </source>
</evidence>
<protein>
    <submittedName>
        <fullName evidence="3">Glycosyltransferase</fullName>
    </submittedName>
</protein>
<evidence type="ECO:0000313" key="4">
    <source>
        <dbReference type="Proteomes" id="UP000593663"/>
    </source>
</evidence>
<proteinExistence type="predicted"/>
<dbReference type="Proteomes" id="UP000593663">
    <property type="component" value="Chromosome 1"/>
</dbReference>
<dbReference type="PANTHER" id="PTHR46401">
    <property type="entry name" value="GLYCOSYLTRANSFERASE WBBK-RELATED"/>
    <property type="match status" value="1"/>
</dbReference>
<dbReference type="GO" id="GO:0016757">
    <property type="term" value="F:glycosyltransferase activity"/>
    <property type="evidence" value="ECO:0007669"/>
    <property type="project" value="InterPro"/>
</dbReference>